<comment type="caution">
    <text evidence="6">The sequence shown here is derived from an EMBL/GenBank/DDBJ whole genome shotgun (WGS) entry which is preliminary data.</text>
</comment>
<evidence type="ECO:0000313" key="6">
    <source>
        <dbReference type="EMBL" id="PND38172.1"/>
    </source>
</evidence>
<dbReference type="InterPro" id="IPR018060">
    <property type="entry name" value="HTH_AraC"/>
</dbReference>
<sequence>MRPMPLAHPHRFVRHQTLLPHLELRLANGSRDCYQTHTHEEYAFGTVDAGEALFRHGRGEETLSPLRAGMTVMMEPGLAHSCNPSEAQAWSYRMLYVDASWLHRSFLPLGGETGALPLSQHASDSREVYAALSLICEALAAPCPPDPLELNEQLLNFVADHALQARAPEASPTPLAAGASASDDAALQAVRQRIETQMSQALSLEELAQLGGWSEFQLLRRFKHAFGLTPHAYQIDLRLNRAKRLLKQGLPLSEVALELGFSDQSHFQRHFKKRHATTPGNYQSRD</sequence>
<dbReference type="SUPFAM" id="SSF46689">
    <property type="entry name" value="Homeodomain-like"/>
    <property type="match status" value="2"/>
</dbReference>
<dbReference type="PANTHER" id="PTHR46796">
    <property type="entry name" value="HTH-TYPE TRANSCRIPTIONAL ACTIVATOR RHAS-RELATED"/>
    <property type="match status" value="1"/>
</dbReference>
<dbReference type="PROSITE" id="PS00041">
    <property type="entry name" value="HTH_ARAC_FAMILY_1"/>
    <property type="match status" value="1"/>
</dbReference>
<dbReference type="InterPro" id="IPR003313">
    <property type="entry name" value="AraC-bd"/>
</dbReference>
<dbReference type="GO" id="GO:0003700">
    <property type="term" value="F:DNA-binding transcription factor activity"/>
    <property type="evidence" value="ECO:0007669"/>
    <property type="project" value="InterPro"/>
</dbReference>
<dbReference type="SMART" id="SM00342">
    <property type="entry name" value="HTH_ARAC"/>
    <property type="match status" value="1"/>
</dbReference>
<name>A0A2N8KXQ0_9BURK</name>
<keyword evidence="3" id="KW-0010">Activator</keyword>
<dbReference type="Proteomes" id="UP000235916">
    <property type="component" value="Unassembled WGS sequence"/>
</dbReference>
<evidence type="ECO:0000259" key="5">
    <source>
        <dbReference type="PROSITE" id="PS01124"/>
    </source>
</evidence>
<dbReference type="InterPro" id="IPR018062">
    <property type="entry name" value="HTH_AraC-typ_CS"/>
</dbReference>
<evidence type="ECO:0000313" key="7">
    <source>
        <dbReference type="Proteomes" id="UP000235916"/>
    </source>
</evidence>
<dbReference type="PRINTS" id="PR00032">
    <property type="entry name" value="HTHARAC"/>
</dbReference>
<dbReference type="InterPro" id="IPR009057">
    <property type="entry name" value="Homeodomain-like_sf"/>
</dbReference>
<evidence type="ECO:0000256" key="3">
    <source>
        <dbReference type="ARBA" id="ARBA00023159"/>
    </source>
</evidence>
<dbReference type="Pfam" id="PF12833">
    <property type="entry name" value="HTH_18"/>
    <property type="match status" value="1"/>
</dbReference>
<feature type="domain" description="HTH araC/xylS-type" evidence="5">
    <location>
        <begin position="188"/>
        <end position="285"/>
    </location>
</feature>
<evidence type="ECO:0000256" key="2">
    <source>
        <dbReference type="ARBA" id="ARBA00023125"/>
    </source>
</evidence>
<organism evidence="6 7">
    <name type="scientific">Kinneretia aquatilis</name>
    <dbReference type="NCBI Taxonomy" id="2070761"/>
    <lineage>
        <taxon>Bacteria</taxon>
        <taxon>Pseudomonadati</taxon>
        <taxon>Pseudomonadota</taxon>
        <taxon>Betaproteobacteria</taxon>
        <taxon>Burkholderiales</taxon>
        <taxon>Sphaerotilaceae</taxon>
        <taxon>Roseateles</taxon>
    </lineage>
</organism>
<protein>
    <submittedName>
        <fullName evidence="6">AraC family transcriptional regulator</fullName>
    </submittedName>
</protein>
<dbReference type="PANTHER" id="PTHR46796:SF2">
    <property type="entry name" value="TRANSCRIPTIONAL REGULATORY PROTEIN"/>
    <property type="match status" value="1"/>
</dbReference>
<proteinExistence type="predicted"/>
<reference evidence="6 7" key="1">
    <citation type="submission" date="2018-01" db="EMBL/GenBank/DDBJ databases">
        <title>Draft genome sequence of Paucibacter aquatile CR182 isolated from freshwater of the Nakdong River.</title>
        <authorList>
            <person name="Choi A."/>
            <person name="Chung E.J."/>
        </authorList>
    </citation>
    <scope>NUCLEOTIDE SEQUENCE [LARGE SCALE GENOMIC DNA]</scope>
    <source>
        <strain evidence="6 7">CR182</strain>
    </source>
</reference>
<dbReference type="EMBL" id="POSP01000003">
    <property type="protein sequence ID" value="PND38172.1"/>
    <property type="molecule type" value="Genomic_DNA"/>
</dbReference>
<dbReference type="Pfam" id="PF02311">
    <property type="entry name" value="AraC_binding"/>
    <property type="match status" value="1"/>
</dbReference>
<keyword evidence="4" id="KW-0804">Transcription</keyword>
<evidence type="ECO:0000256" key="1">
    <source>
        <dbReference type="ARBA" id="ARBA00023015"/>
    </source>
</evidence>
<dbReference type="GO" id="GO:0043565">
    <property type="term" value="F:sequence-specific DNA binding"/>
    <property type="evidence" value="ECO:0007669"/>
    <property type="project" value="InterPro"/>
</dbReference>
<dbReference type="SUPFAM" id="SSF51215">
    <property type="entry name" value="Regulatory protein AraC"/>
    <property type="match status" value="1"/>
</dbReference>
<evidence type="ECO:0000256" key="4">
    <source>
        <dbReference type="ARBA" id="ARBA00023163"/>
    </source>
</evidence>
<dbReference type="AlphaFoldDB" id="A0A2N8KXQ0"/>
<accession>A0A2N8KXQ0</accession>
<dbReference type="InterPro" id="IPR037923">
    <property type="entry name" value="HTH-like"/>
</dbReference>
<keyword evidence="2" id="KW-0238">DNA-binding</keyword>
<dbReference type="PROSITE" id="PS01124">
    <property type="entry name" value="HTH_ARAC_FAMILY_2"/>
    <property type="match status" value="1"/>
</dbReference>
<gene>
    <name evidence="6" type="ORF">C1O66_12020</name>
</gene>
<keyword evidence="1" id="KW-0805">Transcription regulation</keyword>
<dbReference type="InterPro" id="IPR020449">
    <property type="entry name" value="Tscrpt_reg_AraC-type_HTH"/>
</dbReference>
<keyword evidence="7" id="KW-1185">Reference proteome</keyword>
<dbReference type="InterPro" id="IPR050204">
    <property type="entry name" value="AraC_XylS_family_regulators"/>
</dbReference>
<dbReference type="Gene3D" id="1.10.10.60">
    <property type="entry name" value="Homeodomain-like"/>
    <property type="match status" value="1"/>
</dbReference>